<proteinExistence type="predicted"/>
<dbReference type="EMBL" id="BLLF01000765">
    <property type="protein sequence ID" value="GFH14778.1"/>
    <property type="molecule type" value="Genomic_DNA"/>
</dbReference>
<comment type="caution">
    <text evidence="1">The sequence shown here is derived from an EMBL/GenBank/DDBJ whole genome shotgun (WGS) entry which is preliminary data.</text>
</comment>
<accession>A0A699Z677</accession>
<dbReference type="Proteomes" id="UP000485058">
    <property type="component" value="Unassembled WGS sequence"/>
</dbReference>
<sequence length="41" mass="4683">MEQAVQDPLVEAWLRRELQVGNRWFHICMLGACPQSNTALA</sequence>
<protein>
    <submittedName>
        <fullName evidence="1">Uncharacterized protein</fullName>
    </submittedName>
</protein>
<reference evidence="1 2" key="1">
    <citation type="submission" date="2020-02" db="EMBL/GenBank/DDBJ databases">
        <title>Draft genome sequence of Haematococcus lacustris strain NIES-144.</title>
        <authorList>
            <person name="Morimoto D."/>
            <person name="Nakagawa S."/>
            <person name="Yoshida T."/>
            <person name="Sawayama S."/>
        </authorList>
    </citation>
    <scope>NUCLEOTIDE SEQUENCE [LARGE SCALE GENOMIC DNA]</scope>
    <source>
        <strain evidence="1 2">NIES-144</strain>
    </source>
</reference>
<dbReference type="AlphaFoldDB" id="A0A699Z677"/>
<evidence type="ECO:0000313" key="2">
    <source>
        <dbReference type="Proteomes" id="UP000485058"/>
    </source>
</evidence>
<evidence type="ECO:0000313" key="1">
    <source>
        <dbReference type="EMBL" id="GFH14778.1"/>
    </source>
</evidence>
<gene>
    <name evidence="1" type="ORF">HaLaN_10892</name>
</gene>
<name>A0A699Z677_HAELA</name>
<keyword evidence="2" id="KW-1185">Reference proteome</keyword>
<organism evidence="1 2">
    <name type="scientific">Haematococcus lacustris</name>
    <name type="common">Green alga</name>
    <name type="synonym">Haematococcus pluvialis</name>
    <dbReference type="NCBI Taxonomy" id="44745"/>
    <lineage>
        <taxon>Eukaryota</taxon>
        <taxon>Viridiplantae</taxon>
        <taxon>Chlorophyta</taxon>
        <taxon>core chlorophytes</taxon>
        <taxon>Chlorophyceae</taxon>
        <taxon>CS clade</taxon>
        <taxon>Chlamydomonadales</taxon>
        <taxon>Haematococcaceae</taxon>
        <taxon>Haematococcus</taxon>
    </lineage>
</organism>